<sequence>QLFYGFAFKQLLCSVSPCVVPQRRLEARAHSIGILRLTLARTNYEGCSRRERVALTALTGAFAARALVQPPRLHPKQLARALSMRG</sequence>
<feature type="non-terminal residue" evidence="1">
    <location>
        <position position="1"/>
    </location>
</feature>
<dbReference type="AlphaFoldDB" id="A0A147BT39"/>
<evidence type="ECO:0000313" key="1">
    <source>
        <dbReference type="EMBL" id="JAR93921.1"/>
    </source>
</evidence>
<name>A0A147BT39_IXORI</name>
<dbReference type="EMBL" id="GEGO01001483">
    <property type="protein sequence ID" value="JAR93921.1"/>
    <property type="molecule type" value="Transcribed_RNA"/>
</dbReference>
<protein>
    <submittedName>
        <fullName evidence="1">Uncharacterized protein</fullName>
    </submittedName>
</protein>
<reference evidence="1" key="1">
    <citation type="journal article" date="2018" name="PLoS Negl. Trop. Dis.">
        <title>Sialome diversity of ticks revealed by RNAseq of single tick salivary glands.</title>
        <authorList>
            <person name="Perner J."/>
            <person name="Kropackova S."/>
            <person name="Kopacek P."/>
            <person name="Ribeiro J.M."/>
        </authorList>
    </citation>
    <scope>NUCLEOTIDE SEQUENCE</scope>
    <source>
        <strain evidence="1">Siblings of single egg batch collected in Ceske Budejovice</strain>
        <tissue evidence="1">Salivary glands</tissue>
    </source>
</reference>
<accession>A0A147BT39</accession>
<organism evidence="1">
    <name type="scientific">Ixodes ricinus</name>
    <name type="common">Common tick</name>
    <name type="synonym">Acarus ricinus</name>
    <dbReference type="NCBI Taxonomy" id="34613"/>
    <lineage>
        <taxon>Eukaryota</taxon>
        <taxon>Metazoa</taxon>
        <taxon>Ecdysozoa</taxon>
        <taxon>Arthropoda</taxon>
        <taxon>Chelicerata</taxon>
        <taxon>Arachnida</taxon>
        <taxon>Acari</taxon>
        <taxon>Parasitiformes</taxon>
        <taxon>Ixodida</taxon>
        <taxon>Ixodoidea</taxon>
        <taxon>Ixodidae</taxon>
        <taxon>Ixodinae</taxon>
        <taxon>Ixodes</taxon>
    </lineage>
</organism>
<proteinExistence type="predicted"/>